<evidence type="ECO:0000313" key="12">
    <source>
        <dbReference type="Proteomes" id="UP001240447"/>
    </source>
</evidence>
<feature type="active site" evidence="9">
    <location>
        <position position="155"/>
    </location>
</feature>
<keyword evidence="4 9" id="KW-0812">Transmembrane</keyword>
<dbReference type="PRINTS" id="PR00781">
    <property type="entry name" value="LIPOSIGPTASE"/>
</dbReference>
<comment type="pathway">
    <text evidence="9">Protein modification; lipoprotein biosynthesis (signal peptide cleavage).</text>
</comment>
<evidence type="ECO:0000256" key="7">
    <source>
        <dbReference type="ARBA" id="ARBA00022989"/>
    </source>
</evidence>
<dbReference type="HAMAP" id="MF_00161">
    <property type="entry name" value="LspA"/>
    <property type="match status" value="1"/>
</dbReference>
<keyword evidence="5 9" id="KW-0064">Aspartyl protease</keyword>
<keyword evidence="3 9" id="KW-0645">Protease</keyword>
<dbReference type="GO" id="GO:0004190">
    <property type="term" value="F:aspartic-type endopeptidase activity"/>
    <property type="evidence" value="ECO:0007669"/>
    <property type="project" value="UniProtKB-EC"/>
</dbReference>
<feature type="transmembrane region" description="Helical" evidence="9">
    <location>
        <begin position="82"/>
        <end position="101"/>
    </location>
</feature>
<feature type="transmembrane region" description="Helical" evidence="9">
    <location>
        <begin position="26"/>
        <end position="47"/>
    </location>
</feature>
<keyword evidence="7 9" id="KW-1133">Transmembrane helix</keyword>
<keyword evidence="2 9" id="KW-1003">Cell membrane</keyword>
<dbReference type="Proteomes" id="UP001240447">
    <property type="component" value="Unassembled WGS sequence"/>
</dbReference>
<comment type="caution">
    <text evidence="11">The sequence shown here is derived from an EMBL/GenBank/DDBJ whole genome shotgun (WGS) entry which is preliminary data.</text>
</comment>
<dbReference type="EC" id="3.4.23.36" evidence="9"/>
<dbReference type="Pfam" id="PF01252">
    <property type="entry name" value="Peptidase_A8"/>
    <property type="match status" value="1"/>
</dbReference>
<keyword evidence="12" id="KW-1185">Reference proteome</keyword>
<evidence type="ECO:0000256" key="6">
    <source>
        <dbReference type="ARBA" id="ARBA00022801"/>
    </source>
</evidence>
<comment type="function">
    <text evidence="9">This protein specifically catalyzes the removal of signal peptides from prolipoproteins.</text>
</comment>
<feature type="transmembrane region" description="Helical" evidence="9">
    <location>
        <begin position="108"/>
        <end position="129"/>
    </location>
</feature>
<sequence>MQAARGTPLTPSGDISPDRPRRTRSLLIFAGLALPLYLLDLGTKVLATEHLVDRPPVEIIGTFFTLQYALNPGAAFSMGTEYTVVLTFVAMGAALVVLWLLRRLASPGWAVALGFLLAGVLGNLTDRLFRDPAPLRGHVVDFLAFPNFPIFNVADICINVAAGVIILQAFRGIRVDGTRDSS</sequence>
<dbReference type="EMBL" id="JAUSQM010000001">
    <property type="protein sequence ID" value="MDP9823497.1"/>
    <property type="molecule type" value="Genomic_DNA"/>
</dbReference>
<evidence type="ECO:0000256" key="9">
    <source>
        <dbReference type="HAMAP-Rule" id="MF_00161"/>
    </source>
</evidence>
<evidence type="ECO:0000256" key="3">
    <source>
        <dbReference type="ARBA" id="ARBA00022670"/>
    </source>
</evidence>
<evidence type="ECO:0000256" key="8">
    <source>
        <dbReference type="ARBA" id="ARBA00023136"/>
    </source>
</evidence>
<reference evidence="11 12" key="1">
    <citation type="submission" date="2023-07" db="EMBL/GenBank/DDBJ databases">
        <title>Sequencing the genomes of 1000 actinobacteria strains.</title>
        <authorList>
            <person name="Klenk H.-P."/>
        </authorList>
    </citation>
    <scope>NUCLEOTIDE SEQUENCE [LARGE SCALE GENOMIC DNA]</scope>
    <source>
        <strain evidence="11 12">GD13</strain>
    </source>
</reference>
<keyword evidence="8 9" id="KW-0472">Membrane</keyword>
<dbReference type="PANTHER" id="PTHR33695:SF1">
    <property type="entry name" value="LIPOPROTEIN SIGNAL PEPTIDASE"/>
    <property type="match status" value="1"/>
</dbReference>
<dbReference type="InterPro" id="IPR001872">
    <property type="entry name" value="Peptidase_A8"/>
</dbReference>
<accession>A0ABT9NST9</accession>
<dbReference type="PANTHER" id="PTHR33695">
    <property type="entry name" value="LIPOPROTEIN SIGNAL PEPTIDASE"/>
    <property type="match status" value="1"/>
</dbReference>
<organism evidence="11 12">
    <name type="scientific">Nocardioides massiliensis</name>
    <dbReference type="NCBI Taxonomy" id="1325935"/>
    <lineage>
        <taxon>Bacteria</taxon>
        <taxon>Bacillati</taxon>
        <taxon>Actinomycetota</taxon>
        <taxon>Actinomycetes</taxon>
        <taxon>Propionibacteriales</taxon>
        <taxon>Nocardioidaceae</taxon>
        <taxon>Nocardioides</taxon>
    </lineage>
</organism>
<name>A0ABT9NST9_9ACTN</name>
<feature type="active site" evidence="9">
    <location>
        <position position="141"/>
    </location>
</feature>
<gene>
    <name evidence="9" type="primary">lspA</name>
    <name evidence="11" type="ORF">J2S59_003306</name>
</gene>
<evidence type="ECO:0000256" key="2">
    <source>
        <dbReference type="ARBA" id="ARBA00022475"/>
    </source>
</evidence>
<protein>
    <recommendedName>
        <fullName evidence="9">Lipoprotein signal peptidase</fullName>
        <ecNumber evidence="9">3.4.23.36</ecNumber>
    </recommendedName>
    <alternativeName>
        <fullName evidence="9">Prolipoprotein signal peptidase</fullName>
    </alternativeName>
    <alternativeName>
        <fullName evidence="9">Signal peptidase II</fullName>
        <shortName evidence="9">SPase II</shortName>
    </alternativeName>
</protein>
<evidence type="ECO:0000256" key="5">
    <source>
        <dbReference type="ARBA" id="ARBA00022750"/>
    </source>
</evidence>
<dbReference type="NCBIfam" id="TIGR00077">
    <property type="entry name" value="lspA"/>
    <property type="match status" value="1"/>
</dbReference>
<comment type="catalytic activity">
    <reaction evidence="9">
        <text>Release of signal peptides from bacterial membrane prolipoproteins. Hydrolyzes -Xaa-Yaa-Zaa-|-(S,diacylglyceryl)Cys-, in which Xaa is hydrophobic (preferably Leu), and Yaa (Ala or Ser) and Zaa (Gly or Ala) have small, neutral side chains.</text>
        <dbReference type="EC" id="3.4.23.36"/>
    </reaction>
</comment>
<dbReference type="RefSeq" id="WP_068122976.1">
    <property type="nucleotide sequence ID" value="NZ_CCXJ01000617.1"/>
</dbReference>
<feature type="transmembrane region" description="Helical" evidence="9">
    <location>
        <begin position="149"/>
        <end position="170"/>
    </location>
</feature>
<keyword evidence="6 9" id="KW-0378">Hydrolase</keyword>
<comment type="similarity">
    <text evidence="1 9 10">Belongs to the peptidase A8 family.</text>
</comment>
<evidence type="ECO:0000313" key="11">
    <source>
        <dbReference type="EMBL" id="MDP9823497.1"/>
    </source>
</evidence>
<evidence type="ECO:0000256" key="10">
    <source>
        <dbReference type="RuleBase" id="RU004181"/>
    </source>
</evidence>
<evidence type="ECO:0000256" key="4">
    <source>
        <dbReference type="ARBA" id="ARBA00022692"/>
    </source>
</evidence>
<evidence type="ECO:0000256" key="1">
    <source>
        <dbReference type="ARBA" id="ARBA00006139"/>
    </source>
</evidence>
<proteinExistence type="inferred from homology"/>
<comment type="subcellular location">
    <subcellularLocation>
        <location evidence="9">Cell membrane</location>
        <topology evidence="9">Multi-pass membrane protein</topology>
    </subcellularLocation>
</comment>